<comment type="similarity">
    <text evidence="1">Belongs to the peptidase C40 family.</text>
</comment>
<dbReference type="Gene3D" id="3.90.1720.10">
    <property type="entry name" value="endopeptidase domain like (from Nostoc punctiforme)"/>
    <property type="match status" value="1"/>
</dbReference>
<protein>
    <submittedName>
        <fullName evidence="6">C40 family peptidase</fullName>
    </submittedName>
</protein>
<dbReference type="PANTHER" id="PTHR47053:SF1">
    <property type="entry name" value="MUREIN DD-ENDOPEPTIDASE MEPH-RELATED"/>
    <property type="match status" value="1"/>
</dbReference>
<gene>
    <name evidence="6" type="ORF">IAB26_12835</name>
</gene>
<keyword evidence="4" id="KW-0788">Thiol protease</keyword>
<dbReference type="EMBL" id="DVFT01000189">
    <property type="protein sequence ID" value="HIQ97431.1"/>
    <property type="molecule type" value="Genomic_DNA"/>
</dbReference>
<dbReference type="GO" id="GO:0006508">
    <property type="term" value="P:proteolysis"/>
    <property type="evidence" value="ECO:0007669"/>
    <property type="project" value="UniProtKB-KW"/>
</dbReference>
<evidence type="ECO:0000313" key="6">
    <source>
        <dbReference type="EMBL" id="HIQ97431.1"/>
    </source>
</evidence>
<evidence type="ECO:0000313" key="7">
    <source>
        <dbReference type="Proteomes" id="UP000886886"/>
    </source>
</evidence>
<dbReference type="InterPro" id="IPR000064">
    <property type="entry name" value="NLP_P60_dom"/>
</dbReference>
<dbReference type="GO" id="GO:0008234">
    <property type="term" value="F:cysteine-type peptidase activity"/>
    <property type="evidence" value="ECO:0007669"/>
    <property type="project" value="UniProtKB-KW"/>
</dbReference>
<sequence>MKFAVATGKRKWMYPTPQGAVEENSQDSCPNAHPGNASDEILNGWAVGILKEGAGWYQVVTHYGYQGYVSGKGLLLVSAEELMERDHKGEMCIVDRGAADLLAEPGVRARILKTLPKGSFVRRMGEAADGYGRAELADGSRGYLPLVSLRRRRDSDEFLYRGSTAGDFLKQREKKKGWVKREADLRKRLTANARSWLGIQYRWGGKSGEGIDCSGLVFMSYLFEGILIYRDAVLREGYPVKGIHPKEARMGDLLYFPGHVAMYLGDGKYIHSTGNERSFGCVINSLKREDAEYRQDLAAKLLGAGSIFDGKEHLGAVLLEKNMR</sequence>
<feature type="domain" description="NlpC/P60" evidence="5">
    <location>
        <begin position="183"/>
        <end position="305"/>
    </location>
</feature>
<evidence type="ECO:0000256" key="2">
    <source>
        <dbReference type="ARBA" id="ARBA00022670"/>
    </source>
</evidence>
<keyword evidence="2" id="KW-0645">Protease</keyword>
<dbReference type="PROSITE" id="PS51935">
    <property type="entry name" value="NLPC_P60"/>
    <property type="match status" value="1"/>
</dbReference>
<comment type="caution">
    <text evidence="6">The sequence shown here is derived from an EMBL/GenBank/DDBJ whole genome shotgun (WGS) entry which is preliminary data.</text>
</comment>
<dbReference type="InterPro" id="IPR051202">
    <property type="entry name" value="Peptidase_C40"/>
</dbReference>
<dbReference type="InterPro" id="IPR038765">
    <property type="entry name" value="Papain-like_cys_pep_sf"/>
</dbReference>
<accession>A0A9D1D1C5</accession>
<organism evidence="6 7">
    <name type="scientific">Candidatus Limivivens merdigallinarum</name>
    <dbReference type="NCBI Taxonomy" id="2840859"/>
    <lineage>
        <taxon>Bacteria</taxon>
        <taxon>Bacillati</taxon>
        <taxon>Bacillota</taxon>
        <taxon>Clostridia</taxon>
        <taxon>Lachnospirales</taxon>
        <taxon>Lachnospiraceae</taxon>
        <taxon>Lachnospiraceae incertae sedis</taxon>
        <taxon>Candidatus Limivivens</taxon>
    </lineage>
</organism>
<reference evidence="6" key="2">
    <citation type="journal article" date="2021" name="PeerJ">
        <title>Extensive microbial diversity within the chicken gut microbiome revealed by metagenomics and culture.</title>
        <authorList>
            <person name="Gilroy R."/>
            <person name="Ravi A."/>
            <person name="Getino M."/>
            <person name="Pursley I."/>
            <person name="Horton D.L."/>
            <person name="Alikhan N.F."/>
            <person name="Baker D."/>
            <person name="Gharbi K."/>
            <person name="Hall N."/>
            <person name="Watson M."/>
            <person name="Adriaenssens E.M."/>
            <person name="Foster-Nyarko E."/>
            <person name="Jarju S."/>
            <person name="Secka A."/>
            <person name="Antonio M."/>
            <person name="Oren A."/>
            <person name="Chaudhuri R.R."/>
            <person name="La Ragione R."/>
            <person name="Hildebrand F."/>
            <person name="Pallen M.J."/>
        </authorList>
    </citation>
    <scope>NUCLEOTIDE SEQUENCE</scope>
    <source>
        <strain evidence="6">ChiSjej3B21-11622</strain>
    </source>
</reference>
<dbReference type="PANTHER" id="PTHR47053">
    <property type="entry name" value="MUREIN DD-ENDOPEPTIDASE MEPH-RELATED"/>
    <property type="match status" value="1"/>
</dbReference>
<evidence type="ECO:0000256" key="1">
    <source>
        <dbReference type="ARBA" id="ARBA00007074"/>
    </source>
</evidence>
<dbReference type="Gene3D" id="2.30.30.40">
    <property type="entry name" value="SH3 Domains"/>
    <property type="match status" value="1"/>
</dbReference>
<keyword evidence="3" id="KW-0378">Hydrolase</keyword>
<dbReference type="AlphaFoldDB" id="A0A9D1D1C5"/>
<proteinExistence type="inferred from homology"/>
<evidence type="ECO:0000256" key="4">
    <source>
        <dbReference type="ARBA" id="ARBA00022807"/>
    </source>
</evidence>
<dbReference type="Pfam" id="PF00877">
    <property type="entry name" value="NLPC_P60"/>
    <property type="match status" value="1"/>
</dbReference>
<dbReference type="SUPFAM" id="SSF54001">
    <property type="entry name" value="Cysteine proteinases"/>
    <property type="match status" value="1"/>
</dbReference>
<dbReference type="Proteomes" id="UP000886886">
    <property type="component" value="Unassembled WGS sequence"/>
</dbReference>
<evidence type="ECO:0000259" key="5">
    <source>
        <dbReference type="PROSITE" id="PS51935"/>
    </source>
</evidence>
<name>A0A9D1D1C5_9FIRM</name>
<reference evidence="6" key="1">
    <citation type="submission" date="2020-10" db="EMBL/GenBank/DDBJ databases">
        <authorList>
            <person name="Gilroy R."/>
        </authorList>
    </citation>
    <scope>NUCLEOTIDE SEQUENCE</scope>
    <source>
        <strain evidence="6">ChiSjej3B21-11622</strain>
    </source>
</reference>
<evidence type="ECO:0000256" key="3">
    <source>
        <dbReference type="ARBA" id="ARBA00022801"/>
    </source>
</evidence>